<sequence>MNWYKKAKKWKEHIPGGKADGKKPEDFEHSQIERGKTVEFEHSKDPDVAREVSMDHLEEHPDYYVGLKHMEDMLSEIEKREKNRKK</sequence>
<dbReference type="Pfam" id="PF18905">
    <property type="entry name" value="DUF5661"/>
    <property type="match status" value="1"/>
</dbReference>
<reference evidence="2" key="1">
    <citation type="journal article" date="2015" name="Nature">
        <title>Complex archaea that bridge the gap between prokaryotes and eukaryotes.</title>
        <authorList>
            <person name="Spang A."/>
            <person name="Saw J.H."/>
            <person name="Jorgensen S.L."/>
            <person name="Zaremba-Niedzwiedzka K."/>
            <person name="Martijn J."/>
            <person name="Lind A.E."/>
            <person name="van Eijk R."/>
            <person name="Schleper C."/>
            <person name="Guy L."/>
            <person name="Ettema T.J."/>
        </authorList>
    </citation>
    <scope>NUCLEOTIDE SEQUENCE</scope>
</reference>
<dbReference type="EMBL" id="LAZR01009599">
    <property type="protein sequence ID" value="KKM71640.1"/>
    <property type="molecule type" value="Genomic_DNA"/>
</dbReference>
<dbReference type="AlphaFoldDB" id="A0A0F9M4Q1"/>
<organism evidence="2">
    <name type="scientific">marine sediment metagenome</name>
    <dbReference type="NCBI Taxonomy" id="412755"/>
    <lineage>
        <taxon>unclassified sequences</taxon>
        <taxon>metagenomes</taxon>
        <taxon>ecological metagenomes</taxon>
    </lineage>
</organism>
<accession>A0A0F9M4Q1</accession>
<feature type="compositionally biased region" description="Basic residues" evidence="1">
    <location>
        <begin position="1"/>
        <end position="11"/>
    </location>
</feature>
<proteinExistence type="predicted"/>
<dbReference type="InterPro" id="IPR043720">
    <property type="entry name" value="DUF5661"/>
</dbReference>
<evidence type="ECO:0000313" key="2">
    <source>
        <dbReference type="EMBL" id="KKM71640.1"/>
    </source>
</evidence>
<protein>
    <submittedName>
        <fullName evidence="2">Uncharacterized protein</fullName>
    </submittedName>
</protein>
<name>A0A0F9M4Q1_9ZZZZ</name>
<feature type="region of interest" description="Disordered" evidence="1">
    <location>
        <begin position="1"/>
        <end position="34"/>
    </location>
</feature>
<feature type="compositionally biased region" description="Basic and acidic residues" evidence="1">
    <location>
        <begin position="12"/>
        <end position="34"/>
    </location>
</feature>
<gene>
    <name evidence="2" type="ORF">LCGC14_1428600</name>
</gene>
<comment type="caution">
    <text evidence="2">The sequence shown here is derived from an EMBL/GenBank/DDBJ whole genome shotgun (WGS) entry which is preliminary data.</text>
</comment>
<evidence type="ECO:0000256" key="1">
    <source>
        <dbReference type="SAM" id="MobiDB-lite"/>
    </source>
</evidence>